<evidence type="ECO:0000313" key="5">
    <source>
        <dbReference type="Proteomes" id="UP000509510"/>
    </source>
</evidence>
<dbReference type="KEGG" id="trg:TRUGW13939_01021"/>
<reference evidence="5" key="1">
    <citation type="submission" date="2020-06" db="EMBL/GenBank/DDBJ databases">
        <title>A chromosome-scale genome assembly of Talaromyces rugulosus W13939.</title>
        <authorList>
            <person name="Wang B."/>
            <person name="Guo L."/>
            <person name="Ye K."/>
            <person name="Wang L."/>
        </authorList>
    </citation>
    <scope>NUCLEOTIDE SEQUENCE [LARGE SCALE GENOMIC DNA]</scope>
    <source>
        <strain evidence="5">W13939</strain>
    </source>
</reference>
<feature type="compositionally biased region" description="Basic and acidic residues" evidence="2">
    <location>
        <begin position="426"/>
        <end position="443"/>
    </location>
</feature>
<feature type="coiled-coil region" evidence="1">
    <location>
        <begin position="306"/>
        <end position="333"/>
    </location>
</feature>
<organism evidence="4 5">
    <name type="scientific">Talaromyces rugulosus</name>
    <name type="common">Penicillium rugulosum</name>
    <dbReference type="NCBI Taxonomy" id="121627"/>
    <lineage>
        <taxon>Eukaryota</taxon>
        <taxon>Fungi</taxon>
        <taxon>Dikarya</taxon>
        <taxon>Ascomycota</taxon>
        <taxon>Pezizomycotina</taxon>
        <taxon>Eurotiomycetes</taxon>
        <taxon>Eurotiomycetidae</taxon>
        <taxon>Eurotiales</taxon>
        <taxon>Trichocomaceae</taxon>
        <taxon>Talaromyces</taxon>
        <taxon>Talaromyces sect. Islandici</taxon>
    </lineage>
</organism>
<feature type="compositionally biased region" description="Low complexity" evidence="2">
    <location>
        <begin position="407"/>
        <end position="423"/>
    </location>
</feature>
<evidence type="ECO:0000256" key="2">
    <source>
        <dbReference type="SAM" id="MobiDB-lite"/>
    </source>
</evidence>
<accession>A0A7H8QKA5</accession>
<keyword evidence="3" id="KW-0812">Transmembrane</keyword>
<dbReference type="EMBL" id="CP055898">
    <property type="protein sequence ID" value="QKX53941.1"/>
    <property type="molecule type" value="Genomic_DNA"/>
</dbReference>
<feature type="compositionally biased region" description="Basic and acidic residues" evidence="2">
    <location>
        <begin position="1"/>
        <end position="14"/>
    </location>
</feature>
<feature type="transmembrane region" description="Helical" evidence="3">
    <location>
        <begin position="340"/>
        <end position="358"/>
    </location>
</feature>
<feature type="compositionally biased region" description="Basic residues" evidence="2">
    <location>
        <begin position="88"/>
        <end position="101"/>
    </location>
</feature>
<feature type="compositionally biased region" description="Low complexity" evidence="2">
    <location>
        <begin position="146"/>
        <end position="159"/>
    </location>
</feature>
<dbReference type="AlphaFoldDB" id="A0A7H8QKA5"/>
<keyword evidence="3" id="KW-1133">Transmembrane helix</keyword>
<dbReference type="Proteomes" id="UP000509510">
    <property type="component" value="Chromosome I"/>
</dbReference>
<sequence length="443" mass="49927">MDHSTPPRDSERLPDPSSRLSSAKTFPVNLHHRHRSESRQTRDTSAQGSAPAERQHWSRRLFIDTSDLEPDKSRAVENNNNNNTNNERKHRHSKSRDHRIPRAVNQIASAGGARNLLPSRTFHRGDKEKSDTGDDNLLKPAVTLDSSSRSAQSSRSTSAHNAESRQSSLAATTGGSTDFSKKLALANLREVKTMEDLEEVKRRREKGEESLRTKLSSVGSLAADITRRLDYTYYNLLERVSTLYSTIRTFQDLVDSNSTLQGDFERDNANLEQDFRKQLGEFKEFRPQIDRIDVLEKRMSAGRNKMEALGKRLDSVRQEIEGWERRENEWQARVSRRLRIFWAIIITATVFVVIAYVVQEWPGNIAGPSSSLSHQPDVSQIIDGANADISPVLPELSDAEGESLLISPPASKTATSASESSQAIRNEYESDHPADPLRLFDEL</sequence>
<feature type="region of interest" description="Disordered" evidence="2">
    <location>
        <begin position="404"/>
        <end position="443"/>
    </location>
</feature>
<dbReference type="RefSeq" id="XP_035340120.1">
    <property type="nucleotide sequence ID" value="XM_035484227.1"/>
</dbReference>
<feature type="compositionally biased region" description="Basic and acidic residues" evidence="2">
    <location>
        <begin position="123"/>
        <end position="132"/>
    </location>
</feature>
<evidence type="ECO:0000313" key="4">
    <source>
        <dbReference type="EMBL" id="QKX53941.1"/>
    </source>
</evidence>
<keyword evidence="1" id="KW-0175">Coiled coil</keyword>
<keyword evidence="5" id="KW-1185">Reference proteome</keyword>
<gene>
    <name evidence="4" type="ORF">TRUGW13939_01021</name>
</gene>
<feature type="region of interest" description="Disordered" evidence="2">
    <location>
        <begin position="1"/>
        <end position="176"/>
    </location>
</feature>
<protein>
    <submittedName>
        <fullName evidence="4">Uncharacterized protein</fullName>
    </submittedName>
</protein>
<feature type="compositionally biased region" description="Polar residues" evidence="2">
    <location>
        <begin position="160"/>
        <end position="176"/>
    </location>
</feature>
<proteinExistence type="predicted"/>
<evidence type="ECO:0000256" key="1">
    <source>
        <dbReference type="SAM" id="Coils"/>
    </source>
</evidence>
<keyword evidence="3" id="KW-0472">Membrane</keyword>
<dbReference type="GeneID" id="55988534"/>
<evidence type="ECO:0000256" key="3">
    <source>
        <dbReference type="SAM" id="Phobius"/>
    </source>
</evidence>
<name>A0A7H8QKA5_TALRU</name>
<dbReference type="OrthoDB" id="5419542at2759"/>